<reference evidence="1" key="1">
    <citation type="journal article" date="2021" name="bioRxiv">
        <title>Whole Genome Assembly and Annotation of Northern Wild Rice, Zizania palustris L., Supports a Whole Genome Duplication in the Zizania Genus.</title>
        <authorList>
            <person name="Haas M."/>
            <person name="Kono T."/>
            <person name="Macchietto M."/>
            <person name="Millas R."/>
            <person name="McGilp L."/>
            <person name="Shao M."/>
            <person name="Duquette J."/>
            <person name="Hirsch C.N."/>
            <person name="Kimball J."/>
        </authorList>
    </citation>
    <scope>NUCLEOTIDE SEQUENCE</scope>
    <source>
        <tissue evidence="1">Fresh leaf tissue</tissue>
    </source>
</reference>
<evidence type="ECO:0000313" key="1">
    <source>
        <dbReference type="EMBL" id="KAG8100692.1"/>
    </source>
</evidence>
<dbReference type="Proteomes" id="UP000729402">
    <property type="component" value="Unassembled WGS sequence"/>
</dbReference>
<dbReference type="AlphaFoldDB" id="A0A8J6BZ08"/>
<sequence>MARTRRLGDVEPELRRVCRSEVEMLGWRRRPRRDVTRENSWCKVWRRGYLVLENTEAMSEWMRARSVSPQTASWRSRTEAHLRVGAVEVGDDGSTLGSTEK</sequence>
<proteinExistence type="predicted"/>
<reference evidence="1" key="2">
    <citation type="submission" date="2021-02" db="EMBL/GenBank/DDBJ databases">
        <authorList>
            <person name="Kimball J.A."/>
            <person name="Haas M.W."/>
            <person name="Macchietto M."/>
            <person name="Kono T."/>
            <person name="Duquette J."/>
            <person name="Shao M."/>
        </authorList>
    </citation>
    <scope>NUCLEOTIDE SEQUENCE</scope>
    <source>
        <tissue evidence="1">Fresh leaf tissue</tissue>
    </source>
</reference>
<gene>
    <name evidence="1" type="ORF">GUJ93_ZPchr0013g36157</name>
</gene>
<protein>
    <submittedName>
        <fullName evidence="1">Uncharacterized protein</fullName>
    </submittedName>
</protein>
<organism evidence="1 2">
    <name type="scientific">Zizania palustris</name>
    <name type="common">Northern wild rice</name>
    <dbReference type="NCBI Taxonomy" id="103762"/>
    <lineage>
        <taxon>Eukaryota</taxon>
        <taxon>Viridiplantae</taxon>
        <taxon>Streptophyta</taxon>
        <taxon>Embryophyta</taxon>
        <taxon>Tracheophyta</taxon>
        <taxon>Spermatophyta</taxon>
        <taxon>Magnoliopsida</taxon>
        <taxon>Liliopsida</taxon>
        <taxon>Poales</taxon>
        <taxon>Poaceae</taxon>
        <taxon>BOP clade</taxon>
        <taxon>Oryzoideae</taxon>
        <taxon>Oryzeae</taxon>
        <taxon>Zizaniinae</taxon>
        <taxon>Zizania</taxon>
    </lineage>
</organism>
<name>A0A8J6BZ08_ZIZPA</name>
<comment type="caution">
    <text evidence="1">The sequence shown here is derived from an EMBL/GenBank/DDBJ whole genome shotgun (WGS) entry which is preliminary data.</text>
</comment>
<accession>A0A8J6BZ08</accession>
<evidence type="ECO:0000313" key="2">
    <source>
        <dbReference type="Proteomes" id="UP000729402"/>
    </source>
</evidence>
<keyword evidence="2" id="KW-1185">Reference proteome</keyword>
<dbReference type="EMBL" id="JAAALK010000079">
    <property type="protein sequence ID" value="KAG8100692.1"/>
    <property type="molecule type" value="Genomic_DNA"/>
</dbReference>